<evidence type="ECO:0000313" key="1">
    <source>
        <dbReference type="EMBL" id="VWP02580.1"/>
    </source>
</evidence>
<reference evidence="1" key="1">
    <citation type="submission" date="2019-10" db="EMBL/GenBank/DDBJ databases">
        <authorList>
            <person name="Nor Muhammad N."/>
        </authorList>
    </citation>
    <scope>NUCLEOTIDE SEQUENCE</scope>
</reference>
<protein>
    <submittedName>
        <fullName evidence="1">Trihydroxynaphthalene reductase )</fullName>
        <ecNumber evidence="1">1.1.1.-</ecNumber>
    </submittedName>
</protein>
<dbReference type="InterPro" id="IPR016181">
    <property type="entry name" value="Acyl_CoA_acyltransferase"/>
</dbReference>
<keyword evidence="1" id="KW-0560">Oxidoreductase</keyword>
<dbReference type="Gene3D" id="3.40.630.30">
    <property type="match status" value="1"/>
</dbReference>
<dbReference type="PANTHER" id="PTHR42791:SF1">
    <property type="entry name" value="N-ACETYLTRANSFERASE DOMAIN-CONTAINING PROTEIN"/>
    <property type="match status" value="1"/>
</dbReference>
<sequence>MSSDSGRHPKARVRAAVPTELEDVACVLTRAFVNDPAMNWFGGVKEPVRDLDNPGTRSEQKTVRNQNWFQRAAVKATFLINGFIDVVVIPGSSSESKGEKEEIVAVAIWFPPGESLDLSPVTFVRAGLLRVIWGWGFSGGKRMLVDFSPAIEDSLAKSFKGRGLDRQDSWYLMEIVVDPVHQGKGYTTMLMDAGFQRTTPKPVHLEATKARTRDIYAHYGFEIDEEHQFGVGAVDMNGLKARGDAATGYPEWVMTKVRA</sequence>
<dbReference type="PANTHER" id="PTHR42791">
    <property type="entry name" value="GNAT FAMILY ACETYLTRANSFERASE"/>
    <property type="match status" value="1"/>
</dbReference>
<dbReference type="SUPFAM" id="SSF55729">
    <property type="entry name" value="Acyl-CoA N-acyltransferases (Nat)"/>
    <property type="match status" value="1"/>
</dbReference>
<name>A0A5K1K800_9APHY</name>
<dbReference type="GO" id="GO:0016491">
    <property type="term" value="F:oxidoreductase activity"/>
    <property type="evidence" value="ECO:0007669"/>
    <property type="project" value="UniProtKB-KW"/>
</dbReference>
<dbReference type="EMBL" id="LR730333">
    <property type="protein sequence ID" value="VWP02580.1"/>
    <property type="molecule type" value="Genomic_DNA"/>
</dbReference>
<gene>
    <name evidence="1" type="primary">P87025</name>
</gene>
<organism evidence="1">
    <name type="scientific">Ganoderma boninense</name>
    <dbReference type="NCBI Taxonomy" id="34458"/>
    <lineage>
        <taxon>Eukaryota</taxon>
        <taxon>Fungi</taxon>
        <taxon>Dikarya</taxon>
        <taxon>Basidiomycota</taxon>
        <taxon>Agaricomycotina</taxon>
        <taxon>Agaricomycetes</taxon>
        <taxon>Polyporales</taxon>
        <taxon>Polyporaceae</taxon>
        <taxon>Ganoderma</taxon>
    </lineage>
</organism>
<proteinExistence type="predicted"/>
<dbReference type="AlphaFoldDB" id="A0A5K1K800"/>
<accession>A0A5K1K800</accession>
<dbReference type="InterPro" id="IPR052523">
    <property type="entry name" value="Trichothecene_AcTrans"/>
</dbReference>
<dbReference type="EC" id="1.1.1.-" evidence="1"/>
<dbReference type="CDD" id="cd04301">
    <property type="entry name" value="NAT_SF"/>
    <property type="match status" value="1"/>
</dbReference>